<evidence type="ECO:0000313" key="2">
    <source>
        <dbReference type="Proteomes" id="UP000000657"/>
    </source>
</evidence>
<dbReference type="EMBL" id="CT573213">
    <property type="protein sequence ID" value="CAJ63017.1"/>
    <property type="molecule type" value="Genomic_DNA"/>
</dbReference>
<dbReference type="HOGENOM" id="CLU_3007671_0_0_11"/>
<keyword evidence="2" id="KW-1185">Reference proteome</keyword>
<evidence type="ECO:0000313" key="1">
    <source>
        <dbReference type="EMBL" id="CAJ63017.1"/>
    </source>
</evidence>
<accession>Q0RHK9</accession>
<organism evidence="1 2">
    <name type="scientific">Frankia alni (strain DSM 45986 / CECT 9034 / ACN14a)</name>
    <dbReference type="NCBI Taxonomy" id="326424"/>
    <lineage>
        <taxon>Bacteria</taxon>
        <taxon>Bacillati</taxon>
        <taxon>Actinomycetota</taxon>
        <taxon>Actinomycetes</taxon>
        <taxon>Frankiales</taxon>
        <taxon>Frankiaceae</taxon>
        <taxon>Frankia</taxon>
    </lineage>
</organism>
<name>Q0RHK9_FRAAA</name>
<proteinExistence type="predicted"/>
<dbReference type="KEGG" id="fal:FRAAL4375"/>
<protein>
    <submittedName>
        <fullName evidence="1">Uncharacterized protein</fullName>
    </submittedName>
</protein>
<dbReference type="AlphaFoldDB" id="Q0RHK9"/>
<dbReference type="Proteomes" id="UP000000657">
    <property type="component" value="Chromosome"/>
</dbReference>
<reference evidence="1 2" key="1">
    <citation type="journal article" date="2007" name="Genome Res.">
        <title>Genome characteristics of facultatively symbiotic Frankia sp. strains reflect host range and host plant biogeography.</title>
        <authorList>
            <person name="Normand P."/>
            <person name="Lapierre P."/>
            <person name="Tisa L.S."/>
            <person name="Gogarten J.P."/>
            <person name="Alloisio N."/>
            <person name="Bagnarol E."/>
            <person name="Bassi C.A."/>
            <person name="Berry A.M."/>
            <person name="Bickhart D.M."/>
            <person name="Choisne N."/>
            <person name="Couloux A."/>
            <person name="Cournoyer B."/>
            <person name="Cruveiller S."/>
            <person name="Daubin V."/>
            <person name="Demange N."/>
            <person name="Francino M.P."/>
            <person name="Goltsman E."/>
            <person name="Huang Y."/>
            <person name="Kopp O.R."/>
            <person name="Labarre L."/>
            <person name="Lapidus A."/>
            <person name="Lavire C."/>
            <person name="Marechal J."/>
            <person name="Martinez M."/>
            <person name="Mastronunzio J.E."/>
            <person name="Mullin B.C."/>
            <person name="Niemann J."/>
            <person name="Pujic P."/>
            <person name="Rawnsley T."/>
            <person name="Rouy Z."/>
            <person name="Schenowitz C."/>
            <person name="Sellstedt A."/>
            <person name="Tavares F."/>
            <person name="Tomkins J.P."/>
            <person name="Vallenet D."/>
            <person name="Valverde C."/>
            <person name="Wall L.G."/>
            <person name="Wang Y."/>
            <person name="Medigue C."/>
            <person name="Benson D.R."/>
        </authorList>
    </citation>
    <scope>NUCLEOTIDE SEQUENCE [LARGE SCALE GENOMIC DNA]</scope>
    <source>
        <strain evidence="2">DSM 45986 / CECT 9034 / ACN14a</strain>
    </source>
</reference>
<gene>
    <name evidence="1" type="ordered locus">FRAAL4375</name>
</gene>
<dbReference type="STRING" id="326424.FRAAL4375"/>
<sequence>MPASDSAVMFRMLYSSPRRGRTPPAGPGLRASEDLRGPLTIRVPRGGDGAAAARGR</sequence>